<keyword evidence="2" id="KW-1185">Reference proteome</keyword>
<sequence length="177" mass="20844">MILSGYYEEHELLSWYEQGDISALQYIEHHSPGMGDRFKKWCHQYASMEDEAAAMDFLDEYNGLFLDSEELSTEKSNSIDNEMFENWRKDTQLLNDLCSSHAALHISLWRYRNPTSLDRHSCAADLNVPMEDIEKWWNVVDFLNFENNGHFQPIRLDENALGMAIFYLCTQQQVEMN</sequence>
<reference evidence="1 2" key="1">
    <citation type="submission" date="2024-04" db="EMBL/GenBank/DDBJ databases">
        <title>Human intestinal bacterial collection.</title>
        <authorList>
            <person name="Pauvert C."/>
            <person name="Hitch T.C.A."/>
            <person name="Clavel T."/>
        </authorList>
    </citation>
    <scope>NUCLEOTIDE SEQUENCE [LARGE SCALE GENOMIC DNA]</scope>
    <source>
        <strain evidence="1 2">CLA-AA-H174</strain>
    </source>
</reference>
<proteinExistence type="predicted"/>
<protein>
    <submittedName>
        <fullName evidence="1">Uncharacterized protein</fullName>
    </submittedName>
</protein>
<evidence type="ECO:0000313" key="1">
    <source>
        <dbReference type="EMBL" id="MEQ2507367.1"/>
    </source>
</evidence>
<gene>
    <name evidence="1" type="ORF">AAAT87_03605</name>
</gene>
<name>A0ABV1FW25_9BACT</name>
<dbReference type="Proteomes" id="UP001465717">
    <property type="component" value="Unassembled WGS sequence"/>
</dbReference>
<accession>A0ABV1FW25</accession>
<evidence type="ECO:0000313" key="2">
    <source>
        <dbReference type="Proteomes" id="UP001465717"/>
    </source>
</evidence>
<comment type="caution">
    <text evidence="1">The sequence shown here is derived from an EMBL/GenBank/DDBJ whole genome shotgun (WGS) entry which is preliminary data.</text>
</comment>
<dbReference type="RefSeq" id="WP_349225646.1">
    <property type="nucleotide sequence ID" value="NZ_JBBNFG020000004.1"/>
</dbReference>
<dbReference type="EMBL" id="JBBNGE010000008">
    <property type="protein sequence ID" value="MEQ2507367.1"/>
    <property type="molecule type" value="Genomic_DNA"/>
</dbReference>
<organism evidence="1 2">
    <name type="scientific">Segatella sinensis</name>
    <dbReference type="NCBI Taxonomy" id="3085167"/>
    <lineage>
        <taxon>Bacteria</taxon>
        <taxon>Pseudomonadati</taxon>
        <taxon>Bacteroidota</taxon>
        <taxon>Bacteroidia</taxon>
        <taxon>Bacteroidales</taxon>
        <taxon>Prevotellaceae</taxon>
        <taxon>Segatella</taxon>
    </lineage>
</organism>